<dbReference type="InterPro" id="IPR005546">
    <property type="entry name" value="Autotransporte_beta"/>
</dbReference>
<keyword evidence="3" id="KW-0479">Metal-binding</keyword>
<dbReference type="AlphaFoldDB" id="Q9F3Y1"/>
<dbReference type="PROSITE" id="PS51208">
    <property type="entry name" value="AUTOTRANSPORTER"/>
    <property type="match status" value="1"/>
</dbReference>
<evidence type="ECO:0000256" key="2">
    <source>
        <dbReference type="ARBA" id="ARBA00022670"/>
    </source>
</evidence>
<gene>
    <name evidence="9" type="primary">papB</name>
</gene>
<feature type="domain" description="Autotransporter" evidence="8">
    <location>
        <begin position="370"/>
        <end position="673"/>
    </location>
</feature>
<keyword evidence="5" id="KW-0378">Hydrolase</keyword>
<dbReference type="InterPro" id="IPR045175">
    <property type="entry name" value="M28_fam"/>
</dbReference>
<evidence type="ECO:0000313" key="9">
    <source>
        <dbReference type="EMBL" id="CAC14201.1"/>
    </source>
</evidence>
<keyword evidence="4" id="KW-0732">Signal</keyword>
<dbReference type="PANTHER" id="PTHR12147:SF56">
    <property type="entry name" value="AMINOPEPTIDASE YDR415C-RELATED"/>
    <property type="match status" value="1"/>
</dbReference>
<dbReference type="GO" id="GO:0046872">
    <property type="term" value="F:metal ion binding"/>
    <property type="evidence" value="ECO:0007669"/>
    <property type="project" value="UniProtKB-KW"/>
</dbReference>
<evidence type="ECO:0000256" key="3">
    <source>
        <dbReference type="ARBA" id="ARBA00022723"/>
    </source>
</evidence>
<sequence length="673" mass="73437">MKRSASCFPRREHHSMHHRTDTEESAVFKPLAVAVGLGCAALSLGANAYQYGEYAGETLERLITDYPGRYRGTASFAGASKLMQSRLGFGYQTSRQDFTWAGNRSSQNVIASAPGSSGKFLVLGAHYDTYYGRPTLQGLDDNASGAAVLTEIARNLGGIALENGLEVVGFGAEEEGLRGSRAYVESLDASQRANLLGMINLDSLVTGDKMYAHAGSNSVSNPALGAYREQILRIARELDIPLFTNPGLNAEYPAGTGCCSDGESFNGMDIPVLFIEATNWELGDLDGYEQTDNPAIPGGSTWHDPAEDNKEVLTNALGQERIEQRMRDFSRLLTRLVLEQTNADLLASTASGGALARQMEDQLQRQHQALTRLHDRRWLTLLGSNRPVGSFDGEVGAEGEVSPDSGFDMPGNPESRRAGVHLLGDYRYSEALTLGGSLAFQRSRDKLDHGGRIEGDTWQLGLFGLYNDGGPEWLAGELNLGHTRYDSKRSVYLQAAGGPVLLDQRLSGDTSAWSWGARLEGGYDFSFGELRSGPLAGLDYMHYRIDDFREDEALRTALGYEKQDYDSLEASLGWRLRGELALGARMRLQPYASLRWVRELADGRLDDMDLTSRGDGRVRVADMGGVDKDFGRAQLGAQLAITEQLGVFAEANSRFAHSEGNQAGYSLGVNWQF</sequence>
<dbReference type="Pfam" id="PF04389">
    <property type="entry name" value="Peptidase_M28"/>
    <property type="match status" value="1"/>
</dbReference>
<keyword evidence="1" id="KW-0031">Aminopeptidase</keyword>
<dbReference type="Gene3D" id="3.40.630.10">
    <property type="entry name" value="Zn peptidases"/>
    <property type="match status" value="1"/>
</dbReference>
<accession>Q9F3Y1</accession>
<dbReference type="SMART" id="SM00869">
    <property type="entry name" value="Autotransporter"/>
    <property type="match status" value="1"/>
</dbReference>
<feature type="region of interest" description="Disordered" evidence="7">
    <location>
        <begin position="390"/>
        <end position="414"/>
    </location>
</feature>
<organism evidence="9">
    <name type="scientific">Pseudomonas aeruginosa</name>
    <dbReference type="NCBI Taxonomy" id="287"/>
    <lineage>
        <taxon>Bacteria</taxon>
        <taxon>Pseudomonadati</taxon>
        <taxon>Pseudomonadota</taxon>
        <taxon>Gammaproteobacteria</taxon>
        <taxon>Pseudomonadales</taxon>
        <taxon>Pseudomonadaceae</taxon>
        <taxon>Pseudomonas</taxon>
    </lineage>
</organism>
<proteinExistence type="predicted"/>
<dbReference type="InterPro" id="IPR006315">
    <property type="entry name" value="OM_autotransptr_brl_dom"/>
</dbReference>
<evidence type="ECO:0000256" key="1">
    <source>
        <dbReference type="ARBA" id="ARBA00022438"/>
    </source>
</evidence>
<protein>
    <submittedName>
        <fullName evidence="9">PapB protein</fullName>
    </submittedName>
</protein>
<keyword evidence="6" id="KW-0862">Zinc</keyword>
<evidence type="ECO:0000256" key="4">
    <source>
        <dbReference type="ARBA" id="ARBA00022729"/>
    </source>
</evidence>
<dbReference type="SUPFAM" id="SSF53187">
    <property type="entry name" value="Zn-dependent exopeptidases"/>
    <property type="match status" value="1"/>
</dbReference>
<name>Q9F3Y1_PSEAI</name>
<dbReference type="GO" id="GO:0019867">
    <property type="term" value="C:outer membrane"/>
    <property type="evidence" value="ECO:0007669"/>
    <property type="project" value="InterPro"/>
</dbReference>
<dbReference type="PANTHER" id="PTHR12147">
    <property type="entry name" value="METALLOPEPTIDASE M28 FAMILY MEMBER"/>
    <property type="match status" value="1"/>
</dbReference>
<dbReference type="FunFam" id="3.40.630.10:FF:000038">
    <property type="entry name" value="Alkaline phosphatase isozyme conversion"/>
    <property type="match status" value="1"/>
</dbReference>
<dbReference type="Gene3D" id="2.40.128.130">
    <property type="entry name" value="Autotransporter beta-domain"/>
    <property type="match status" value="1"/>
</dbReference>
<keyword evidence="2" id="KW-0645">Protease</keyword>
<reference evidence="9" key="1">
    <citation type="submission" date="2000-04" db="EMBL/GenBank/DDBJ databases">
        <title>Evolutionary origins of the autotransporter proteins.</title>
        <authorList>
            <person name="Henderson I.R."/>
            <person name="Nataro J.P."/>
            <person name="Cappello R."/>
            <person name="Stein C."/>
        </authorList>
    </citation>
    <scope>NUCLEOTIDE SEQUENCE</scope>
    <source>
        <strain evidence="9">PAO1</strain>
    </source>
</reference>
<dbReference type="GO" id="GO:0006508">
    <property type="term" value="P:proteolysis"/>
    <property type="evidence" value="ECO:0007669"/>
    <property type="project" value="UniProtKB-KW"/>
</dbReference>
<dbReference type="MEROPS" id="M28.021"/>
<dbReference type="Pfam" id="PF03797">
    <property type="entry name" value="Autotransporter"/>
    <property type="match status" value="1"/>
</dbReference>
<dbReference type="NCBIfam" id="TIGR01414">
    <property type="entry name" value="autotrans_barl"/>
    <property type="match status" value="1"/>
</dbReference>
<evidence type="ECO:0000256" key="7">
    <source>
        <dbReference type="SAM" id="MobiDB-lite"/>
    </source>
</evidence>
<dbReference type="GO" id="GO:0004177">
    <property type="term" value="F:aminopeptidase activity"/>
    <property type="evidence" value="ECO:0007669"/>
    <property type="project" value="UniProtKB-KW"/>
</dbReference>
<dbReference type="EMBL" id="AJ277639">
    <property type="protein sequence ID" value="CAC14201.1"/>
    <property type="molecule type" value="Genomic_DNA"/>
</dbReference>
<evidence type="ECO:0000256" key="5">
    <source>
        <dbReference type="ARBA" id="ARBA00022801"/>
    </source>
</evidence>
<dbReference type="SUPFAM" id="SSF103515">
    <property type="entry name" value="Autotransporter"/>
    <property type="match status" value="1"/>
</dbReference>
<dbReference type="InterPro" id="IPR007484">
    <property type="entry name" value="Peptidase_M28"/>
</dbReference>
<dbReference type="InterPro" id="IPR036709">
    <property type="entry name" value="Autotransporte_beta_dom_sf"/>
</dbReference>
<feature type="region of interest" description="Disordered" evidence="7">
    <location>
        <begin position="1"/>
        <end position="21"/>
    </location>
</feature>
<evidence type="ECO:0000259" key="8">
    <source>
        <dbReference type="PROSITE" id="PS51208"/>
    </source>
</evidence>
<dbReference type="GO" id="GO:0008235">
    <property type="term" value="F:metalloexopeptidase activity"/>
    <property type="evidence" value="ECO:0007669"/>
    <property type="project" value="InterPro"/>
</dbReference>
<evidence type="ECO:0000256" key="6">
    <source>
        <dbReference type="ARBA" id="ARBA00022833"/>
    </source>
</evidence>